<dbReference type="PANTHER" id="PTHR36440:SF1">
    <property type="entry name" value="PUTATIVE (AFU_ORTHOLOGUE AFUA_8G07350)-RELATED"/>
    <property type="match status" value="1"/>
</dbReference>
<name>A0ABP6NC49_9ACTN</name>
<sequence length="162" mass="17891">MTYPDPVYSGDGGEINATHRPADHAPELTYRSGTTVHYLATGASTGGRFGLYRWEMGPEPSGPDPHFHRSISESFYILTGTVRIYDGTRWIDTRPGDFVHVPEGGVHGFRNESGEPASMLLHFAPGAPREGYFEGLAEFAVSGRPGDEELAAFYIRHDTFWV</sequence>
<dbReference type="InterPro" id="IPR013096">
    <property type="entry name" value="Cupin_2"/>
</dbReference>
<dbReference type="Gene3D" id="2.60.120.10">
    <property type="entry name" value="Jelly Rolls"/>
    <property type="match status" value="1"/>
</dbReference>
<dbReference type="EMBL" id="BAAAUT010000027">
    <property type="protein sequence ID" value="GAA3141585.1"/>
    <property type="molecule type" value="Genomic_DNA"/>
</dbReference>
<keyword evidence="4" id="KW-1185">Reference proteome</keyword>
<evidence type="ECO:0000256" key="1">
    <source>
        <dbReference type="SAM" id="MobiDB-lite"/>
    </source>
</evidence>
<organism evidence="3 4">
    <name type="scientific">Planomonospora alba</name>
    <dbReference type="NCBI Taxonomy" id="161354"/>
    <lineage>
        <taxon>Bacteria</taxon>
        <taxon>Bacillati</taxon>
        <taxon>Actinomycetota</taxon>
        <taxon>Actinomycetes</taxon>
        <taxon>Streptosporangiales</taxon>
        <taxon>Streptosporangiaceae</taxon>
        <taxon>Planomonospora</taxon>
    </lineage>
</organism>
<dbReference type="InterPro" id="IPR053146">
    <property type="entry name" value="QDO-like"/>
</dbReference>
<dbReference type="RefSeq" id="WP_344860851.1">
    <property type="nucleotide sequence ID" value="NZ_BAAAUT010000027.1"/>
</dbReference>
<dbReference type="InterPro" id="IPR014710">
    <property type="entry name" value="RmlC-like_jellyroll"/>
</dbReference>
<accession>A0ABP6NC49</accession>
<protein>
    <submittedName>
        <fullName evidence="3">Cupin domain-containing protein</fullName>
    </submittedName>
</protein>
<evidence type="ECO:0000259" key="2">
    <source>
        <dbReference type="Pfam" id="PF07883"/>
    </source>
</evidence>
<dbReference type="SUPFAM" id="SSF51182">
    <property type="entry name" value="RmlC-like cupins"/>
    <property type="match status" value="1"/>
</dbReference>
<comment type="caution">
    <text evidence="3">The sequence shown here is derived from an EMBL/GenBank/DDBJ whole genome shotgun (WGS) entry which is preliminary data.</text>
</comment>
<dbReference type="Pfam" id="PF07883">
    <property type="entry name" value="Cupin_2"/>
    <property type="match status" value="1"/>
</dbReference>
<dbReference type="PANTHER" id="PTHR36440">
    <property type="entry name" value="PUTATIVE (AFU_ORTHOLOGUE AFUA_8G07350)-RELATED"/>
    <property type="match status" value="1"/>
</dbReference>
<evidence type="ECO:0000313" key="3">
    <source>
        <dbReference type="EMBL" id="GAA3141585.1"/>
    </source>
</evidence>
<proteinExistence type="predicted"/>
<feature type="domain" description="Cupin type-2" evidence="2">
    <location>
        <begin position="53"/>
        <end position="121"/>
    </location>
</feature>
<feature type="region of interest" description="Disordered" evidence="1">
    <location>
        <begin position="1"/>
        <end position="22"/>
    </location>
</feature>
<dbReference type="InterPro" id="IPR011051">
    <property type="entry name" value="RmlC_Cupin_sf"/>
</dbReference>
<evidence type="ECO:0000313" key="4">
    <source>
        <dbReference type="Proteomes" id="UP001500320"/>
    </source>
</evidence>
<dbReference type="Proteomes" id="UP001500320">
    <property type="component" value="Unassembled WGS sequence"/>
</dbReference>
<gene>
    <name evidence="3" type="ORF">GCM10010466_35700</name>
</gene>
<reference evidence="4" key="1">
    <citation type="journal article" date="2019" name="Int. J. Syst. Evol. Microbiol.">
        <title>The Global Catalogue of Microorganisms (GCM) 10K type strain sequencing project: providing services to taxonomists for standard genome sequencing and annotation.</title>
        <authorList>
            <consortium name="The Broad Institute Genomics Platform"/>
            <consortium name="The Broad Institute Genome Sequencing Center for Infectious Disease"/>
            <person name="Wu L."/>
            <person name="Ma J."/>
        </authorList>
    </citation>
    <scope>NUCLEOTIDE SEQUENCE [LARGE SCALE GENOMIC DNA]</scope>
    <source>
        <strain evidence="4">JCM 9373</strain>
    </source>
</reference>